<evidence type="ECO:0000313" key="1">
    <source>
        <dbReference type="EMBL" id="KAK7317554.1"/>
    </source>
</evidence>
<sequence length="186" mass="21521">MAKVVTELGRRLSFGEEAGDEHRKSEEVQKPIMYNLDNEHAIPSSSVPSGRKEGTLKLKKKDIGLREETKLLNKAKSVKSYVLRSIRETHVLSIIQLGSKWQNLKQRQSLHVSKEHQRRKPRHNSKVRVYSPRMASKVEIRKIKAIEEKKKAKLKMKKEEEHVLEETTSMDSFVVVKCSLEYCIMG</sequence>
<keyword evidence="2" id="KW-1185">Reference proteome</keyword>
<proteinExistence type="predicted"/>
<accession>A0AAN9Q1F4</accession>
<name>A0AAN9Q1F4_CLITE</name>
<gene>
    <name evidence="1" type="ORF">RJT34_01895</name>
</gene>
<dbReference type="EMBL" id="JAYKXN010000001">
    <property type="protein sequence ID" value="KAK7317554.1"/>
    <property type="molecule type" value="Genomic_DNA"/>
</dbReference>
<dbReference type="Proteomes" id="UP001359559">
    <property type="component" value="Unassembled WGS sequence"/>
</dbReference>
<reference evidence="1 2" key="1">
    <citation type="submission" date="2024-01" db="EMBL/GenBank/DDBJ databases">
        <title>The genomes of 5 underutilized Papilionoideae crops provide insights into root nodulation and disease resistance.</title>
        <authorList>
            <person name="Yuan L."/>
        </authorList>
    </citation>
    <scope>NUCLEOTIDE SEQUENCE [LARGE SCALE GENOMIC DNA]</scope>
    <source>
        <strain evidence="1">LY-2023</strain>
        <tissue evidence="1">Leaf</tissue>
    </source>
</reference>
<evidence type="ECO:0000313" key="2">
    <source>
        <dbReference type="Proteomes" id="UP001359559"/>
    </source>
</evidence>
<dbReference type="AlphaFoldDB" id="A0AAN9Q1F4"/>
<comment type="caution">
    <text evidence="1">The sequence shown here is derived from an EMBL/GenBank/DDBJ whole genome shotgun (WGS) entry which is preliminary data.</text>
</comment>
<protein>
    <submittedName>
        <fullName evidence="1">Uncharacterized protein</fullName>
    </submittedName>
</protein>
<organism evidence="1 2">
    <name type="scientific">Clitoria ternatea</name>
    <name type="common">Butterfly pea</name>
    <dbReference type="NCBI Taxonomy" id="43366"/>
    <lineage>
        <taxon>Eukaryota</taxon>
        <taxon>Viridiplantae</taxon>
        <taxon>Streptophyta</taxon>
        <taxon>Embryophyta</taxon>
        <taxon>Tracheophyta</taxon>
        <taxon>Spermatophyta</taxon>
        <taxon>Magnoliopsida</taxon>
        <taxon>eudicotyledons</taxon>
        <taxon>Gunneridae</taxon>
        <taxon>Pentapetalae</taxon>
        <taxon>rosids</taxon>
        <taxon>fabids</taxon>
        <taxon>Fabales</taxon>
        <taxon>Fabaceae</taxon>
        <taxon>Papilionoideae</taxon>
        <taxon>50 kb inversion clade</taxon>
        <taxon>NPAAA clade</taxon>
        <taxon>indigoferoid/millettioid clade</taxon>
        <taxon>Phaseoleae</taxon>
        <taxon>Clitoria</taxon>
    </lineage>
</organism>